<protein>
    <submittedName>
        <fullName evidence="1">Uncharacterized protein</fullName>
    </submittedName>
</protein>
<reference evidence="1" key="1">
    <citation type="submission" date="2014-11" db="EMBL/GenBank/DDBJ databases">
        <authorList>
            <person name="Amaro Gonzalez C."/>
        </authorList>
    </citation>
    <scope>NUCLEOTIDE SEQUENCE</scope>
</reference>
<proteinExistence type="predicted"/>
<name>A0A0E9RX61_ANGAN</name>
<sequence length="32" mass="3458">MFGSGHPNGAAAIKGSFVQRLIVLRDSVFRPE</sequence>
<organism evidence="1">
    <name type="scientific">Anguilla anguilla</name>
    <name type="common">European freshwater eel</name>
    <name type="synonym">Muraena anguilla</name>
    <dbReference type="NCBI Taxonomy" id="7936"/>
    <lineage>
        <taxon>Eukaryota</taxon>
        <taxon>Metazoa</taxon>
        <taxon>Chordata</taxon>
        <taxon>Craniata</taxon>
        <taxon>Vertebrata</taxon>
        <taxon>Euteleostomi</taxon>
        <taxon>Actinopterygii</taxon>
        <taxon>Neopterygii</taxon>
        <taxon>Teleostei</taxon>
        <taxon>Anguilliformes</taxon>
        <taxon>Anguillidae</taxon>
        <taxon>Anguilla</taxon>
    </lineage>
</organism>
<accession>A0A0E9RX61</accession>
<dbReference type="AlphaFoldDB" id="A0A0E9RX61"/>
<dbReference type="EMBL" id="GBXM01074793">
    <property type="protein sequence ID" value="JAH33784.1"/>
    <property type="molecule type" value="Transcribed_RNA"/>
</dbReference>
<reference evidence="1" key="2">
    <citation type="journal article" date="2015" name="Fish Shellfish Immunol.">
        <title>Early steps in the European eel (Anguilla anguilla)-Vibrio vulnificus interaction in the gills: Role of the RtxA13 toxin.</title>
        <authorList>
            <person name="Callol A."/>
            <person name="Pajuelo D."/>
            <person name="Ebbesson L."/>
            <person name="Teles M."/>
            <person name="MacKenzie S."/>
            <person name="Amaro C."/>
        </authorList>
    </citation>
    <scope>NUCLEOTIDE SEQUENCE</scope>
</reference>
<evidence type="ECO:0000313" key="1">
    <source>
        <dbReference type="EMBL" id="JAH33784.1"/>
    </source>
</evidence>